<comment type="caution">
    <text evidence="1">The sequence shown here is derived from an EMBL/GenBank/DDBJ whole genome shotgun (WGS) entry which is preliminary data.</text>
</comment>
<sequence>MEMYKKQKKANVQWWKEGEEGEEGWGQEEAALFEGEQGHDWARVRRAYGNVMREKSASRERCESREKRVSFAAEVTEKMDLLSAEDLALGKQAIIKKPMKREKRRQREKYELRQNEAPSFAPVRRNSLLMALNIGSPHNLPRFKTLQDIIDAMKEVFNLIKVLSKL</sequence>
<dbReference type="EMBL" id="CAVMJV010000007">
    <property type="protein sequence ID" value="CAK5034651.1"/>
    <property type="molecule type" value="Genomic_DNA"/>
</dbReference>
<reference evidence="1" key="1">
    <citation type="submission" date="2023-11" db="EMBL/GenBank/DDBJ databases">
        <authorList>
            <person name="Poullet M."/>
        </authorList>
    </citation>
    <scope>NUCLEOTIDE SEQUENCE</scope>
    <source>
        <strain evidence="1">E1834</strain>
    </source>
</reference>
<evidence type="ECO:0000313" key="2">
    <source>
        <dbReference type="Proteomes" id="UP001497535"/>
    </source>
</evidence>
<proteinExistence type="predicted"/>
<keyword evidence="2" id="KW-1185">Reference proteome</keyword>
<accession>A0ACB0Y6U1</accession>
<protein>
    <submittedName>
        <fullName evidence="1">Uncharacterized protein</fullName>
    </submittedName>
</protein>
<dbReference type="Proteomes" id="UP001497535">
    <property type="component" value="Unassembled WGS sequence"/>
</dbReference>
<gene>
    <name evidence="1" type="ORF">MENTE1834_LOCUS8498</name>
</gene>
<organism evidence="1 2">
    <name type="scientific">Meloidogyne enterolobii</name>
    <name type="common">Root-knot nematode worm</name>
    <name type="synonym">Meloidogyne mayaguensis</name>
    <dbReference type="NCBI Taxonomy" id="390850"/>
    <lineage>
        <taxon>Eukaryota</taxon>
        <taxon>Metazoa</taxon>
        <taxon>Ecdysozoa</taxon>
        <taxon>Nematoda</taxon>
        <taxon>Chromadorea</taxon>
        <taxon>Rhabditida</taxon>
        <taxon>Tylenchina</taxon>
        <taxon>Tylenchomorpha</taxon>
        <taxon>Tylenchoidea</taxon>
        <taxon>Meloidogynidae</taxon>
        <taxon>Meloidogyninae</taxon>
        <taxon>Meloidogyne</taxon>
    </lineage>
</organism>
<evidence type="ECO:0000313" key="1">
    <source>
        <dbReference type="EMBL" id="CAK5034651.1"/>
    </source>
</evidence>
<name>A0ACB0Y6U1_MELEN</name>